<evidence type="ECO:0000256" key="4">
    <source>
        <dbReference type="SAM" id="Phobius"/>
    </source>
</evidence>
<keyword evidence="4" id="KW-0812">Transmembrane</keyword>
<feature type="active site" description="Nucleophile" evidence="2">
    <location>
        <position position="94"/>
    </location>
</feature>
<dbReference type="Proteomes" id="UP001217485">
    <property type="component" value="Unassembled WGS sequence"/>
</dbReference>
<accession>A0ABT5C4U3</accession>
<dbReference type="PANTHER" id="PTHR46394:SF1">
    <property type="entry name" value="PNPLA DOMAIN-CONTAINING PROTEIN"/>
    <property type="match status" value="1"/>
</dbReference>
<proteinExistence type="predicted"/>
<dbReference type="EMBL" id="JAQNDK010000003">
    <property type="protein sequence ID" value="MDC0681433.1"/>
    <property type="molecule type" value="Genomic_DNA"/>
</dbReference>
<name>A0ABT5C4U3_9BACT</name>
<protein>
    <submittedName>
        <fullName evidence="6">Patatin-like phospholipase family protein</fullName>
    </submittedName>
</protein>
<organism evidence="6 7">
    <name type="scientific">Sorangium atrum</name>
    <dbReference type="NCBI Taxonomy" id="2995308"/>
    <lineage>
        <taxon>Bacteria</taxon>
        <taxon>Pseudomonadati</taxon>
        <taxon>Myxococcota</taxon>
        <taxon>Polyangia</taxon>
        <taxon>Polyangiales</taxon>
        <taxon>Polyangiaceae</taxon>
        <taxon>Sorangium</taxon>
    </lineage>
</organism>
<keyword evidence="4" id="KW-0472">Membrane</keyword>
<dbReference type="InterPro" id="IPR002641">
    <property type="entry name" value="PNPLA_dom"/>
</dbReference>
<feature type="transmembrane region" description="Helical" evidence="4">
    <location>
        <begin position="86"/>
        <end position="107"/>
    </location>
</feature>
<evidence type="ECO:0000256" key="1">
    <source>
        <dbReference type="ARBA" id="ARBA00023098"/>
    </source>
</evidence>
<dbReference type="PANTHER" id="PTHR46394">
    <property type="entry name" value="ANNEXIN"/>
    <property type="match status" value="1"/>
</dbReference>
<feature type="active site" description="Proton acceptor" evidence="2">
    <location>
        <position position="258"/>
    </location>
</feature>
<feature type="region of interest" description="Disordered" evidence="3">
    <location>
        <begin position="1"/>
        <end position="49"/>
    </location>
</feature>
<feature type="short sequence motif" description="DGA/G" evidence="2">
    <location>
        <begin position="258"/>
        <end position="260"/>
    </location>
</feature>
<feature type="compositionally biased region" description="Basic and acidic residues" evidence="3">
    <location>
        <begin position="1"/>
        <end position="12"/>
    </location>
</feature>
<feature type="region of interest" description="Disordered" evidence="3">
    <location>
        <begin position="395"/>
        <end position="419"/>
    </location>
</feature>
<evidence type="ECO:0000256" key="2">
    <source>
        <dbReference type="PROSITE-ProRule" id="PRU01161"/>
    </source>
</evidence>
<keyword evidence="4" id="KW-1133">Transmembrane helix</keyword>
<feature type="short sequence motif" description="GXGXXG" evidence="2">
    <location>
        <begin position="59"/>
        <end position="64"/>
    </location>
</feature>
<dbReference type="Pfam" id="PF01734">
    <property type="entry name" value="Patatin"/>
    <property type="match status" value="1"/>
</dbReference>
<dbReference type="InterPro" id="IPR052580">
    <property type="entry name" value="Lipid_Hydrolase"/>
</dbReference>
<keyword evidence="7" id="KW-1185">Reference proteome</keyword>
<feature type="short sequence motif" description="GXSXG" evidence="2">
    <location>
        <begin position="92"/>
        <end position="96"/>
    </location>
</feature>
<evidence type="ECO:0000256" key="3">
    <source>
        <dbReference type="SAM" id="MobiDB-lite"/>
    </source>
</evidence>
<evidence type="ECO:0000313" key="6">
    <source>
        <dbReference type="EMBL" id="MDC0681433.1"/>
    </source>
</evidence>
<comment type="caution">
    <text evidence="6">The sequence shown here is derived from an EMBL/GenBank/DDBJ whole genome shotgun (WGS) entry which is preliminary data.</text>
</comment>
<dbReference type="SUPFAM" id="SSF52151">
    <property type="entry name" value="FabD/lysophospholipase-like"/>
    <property type="match status" value="1"/>
</dbReference>
<sequence>MDEQHMEKEEPRAVACAEGPERSERDLLSRHEPCEPDEPAGDTAEEQYPPKRLNLVLEGGGLRGVALVGAVAALAEALTQKYKDTYISYLAGTSAGALVATFLGAGYTPAEIASILGGPEFAKVADPAGPSFIPVVGRPIAMAWGAITQLGMLKGDALLSLFREKLDQKGIRTFRDLIMPGCENERNPARKYRVHLIASDITRGRMLVLPDDISAKLYGVEPDDLEVALAMRMSMSFPFVFRPVQLTGRDKVTSYIVDGGLLSNFPVHLFDTGAPAPEETLTLGIRVLQARYHSIHTPFIAARALWALGSTVQEARDVGDTAKLVDKLKWARVIEVNSEAAPIFKISTNPLALSPVERELLYNGGYYVMKRALGADFLERGRAVHAAAARAERGARGTPGAAVVRPRHGAGGTEEPGGR</sequence>
<feature type="domain" description="PNPLA" evidence="5">
    <location>
        <begin position="55"/>
        <end position="271"/>
    </location>
</feature>
<dbReference type="PROSITE" id="PS51635">
    <property type="entry name" value="PNPLA"/>
    <property type="match status" value="1"/>
</dbReference>
<feature type="compositionally biased region" description="Acidic residues" evidence="3">
    <location>
        <begin position="35"/>
        <end position="45"/>
    </location>
</feature>
<reference evidence="6 7" key="1">
    <citation type="submission" date="2023-01" db="EMBL/GenBank/DDBJ databases">
        <title>Minimal conservation of predation-associated metabolite biosynthetic gene clusters underscores biosynthetic potential of Myxococcota including descriptions for ten novel species: Archangium lansinium sp. nov., Myxococcus landrumus sp. nov., Nannocystis bai.</title>
        <authorList>
            <person name="Ahearne A."/>
            <person name="Stevens C."/>
            <person name="Dowd S."/>
        </authorList>
    </citation>
    <scope>NUCLEOTIDE SEQUENCE [LARGE SCALE GENOMIC DNA]</scope>
    <source>
        <strain evidence="6 7">WIWO2</strain>
    </source>
</reference>
<feature type="compositionally biased region" description="Gly residues" evidence="3">
    <location>
        <begin position="409"/>
        <end position="419"/>
    </location>
</feature>
<dbReference type="Gene3D" id="3.40.1090.10">
    <property type="entry name" value="Cytosolic phospholipase A2 catalytic domain"/>
    <property type="match status" value="2"/>
</dbReference>
<keyword evidence="2" id="KW-0378">Hydrolase</keyword>
<keyword evidence="2" id="KW-0442">Lipid degradation</keyword>
<feature type="compositionally biased region" description="Basic and acidic residues" evidence="3">
    <location>
        <begin position="19"/>
        <end position="34"/>
    </location>
</feature>
<evidence type="ECO:0000313" key="7">
    <source>
        <dbReference type="Proteomes" id="UP001217485"/>
    </source>
</evidence>
<keyword evidence="1 2" id="KW-0443">Lipid metabolism</keyword>
<dbReference type="InterPro" id="IPR016035">
    <property type="entry name" value="Acyl_Trfase/lysoPLipase"/>
</dbReference>
<gene>
    <name evidence="6" type="ORF">POL72_27075</name>
</gene>
<dbReference type="RefSeq" id="WP_272098530.1">
    <property type="nucleotide sequence ID" value="NZ_JAQNDK010000003.1"/>
</dbReference>
<evidence type="ECO:0000259" key="5">
    <source>
        <dbReference type="PROSITE" id="PS51635"/>
    </source>
</evidence>